<evidence type="ECO:0000313" key="5">
    <source>
        <dbReference type="Proteomes" id="UP000321172"/>
    </source>
</evidence>
<evidence type="ECO:0000256" key="2">
    <source>
        <dbReference type="ARBA" id="ARBA00022857"/>
    </source>
</evidence>
<name>A0A5B8S6L8_9SPHN</name>
<proteinExistence type="inferred from homology"/>
<accession>A0A5B8S6L8</accession>
<evidence type="ECO:0000313" key="4">
    <source>
        <dbReference type="EMBL" id="QEA17020.1"/>
    </source>
</evidence>
<dbReference type="PANTHER" id="PTHR42748">
    <property type="entry name" value="NITROGEN METABOLITE REPRESSION PROTEIN NMRA FAMILY MEMBER"/>
    <property type="match status" value="1"/>
</dbReference>
<dbReference type="Gene3D" id="3.90.25.10">
    <property type="entry name" value="UDP-galactose 4-epimerase, domain 1"/>
    <property type="match status" value="1"/>
</dbReference>
<gene>
    <name evidence="4" type="ORF">FRF71_13255</name>
</gene>
<dbReference type="AlphaFoldDB" id="A0A5B8S6L8"/>
<protein>
    <submittedName>
        <fullName evidence="4">NmrA/HSCARG family protein</fullName>
    </submittedName>
</protein>
<sequence length="314" mass="33644">MIHQEERTLPITGPILVTGATGTQGGATIDALLDAGMPVRALVRDPASAAARKLSERGVTLCAGDFDDTVLLDKAVEGVFGVFSMQLTPLPGDPDSEVRTGRKLIEAARRAGVVQFVHTSVARAGDQASFAGWSEGRWTKGYWDSKSAVNSLVRVAGFDHWTVLKPAFMMENFIPPKAVWMFPLLASGLLGTAMTKGVPLDLISAADVGRFAAAAFMDPSRFDRQEIDLAAETLDMDSLAAVIADATGKPVQARYLTEVEAIDTGHHAGLVSSQQWASIEGYKVDLARAASFGIRLETFAAWAQQHRDDFVVNV</sequence>
<keyword evidence="2" id="KW-0521">NADP</keyword>
<dbReference type="InterPro" id="IPR051164">
    <property type="entry name" value="NmrA-like_oxidored"/>
</dbReference>
<dbReference type="SUPFAM" id="SSF51735">
    <property type="entry name" value="NAD(P)-binding Rossmann-fold domains"/>
    <property type="match status" value="1"/>
</dbReference>
<evidence type="ECO:0000256" key="1">
    <source>
        <dbReference type="ARBA" id="ARBA00006328"/>
    </source>
</evidence>
<dbReference type="Gene3D" id="3.40.50.720">
    <property type="entry name" value="NAD(P)-binding Rossmann-like Domain"/>
    <property type="match status" value="1"/>
</dbReference>
<comment type="similarity">
    <text evidence="1">Belongs to the NmrA-type oxidoreductase family.</text>
</comment>
<dbReference type="EMBL" id="CP042345">
    <property type="protein sequence ID" value="QEA17020.1"/>
    <property type="molecule type" value="Genomic_DNA"/>
</dbReference>
<dbReference type="InterPro" id="IPR008030">
    <property type="entry name" value="NmrA-like"/>
</dbReference>
<dbReference type="InterPro" id="IPR036291">
    <property type="entry name" value="NAD(P)-bd_dom_sf"/>
</dbReference>
<reference evidence="4 5" key="1">
    <citation type="journal article" date="2013" name="J. Microbiol. Biotechnol.">
        <title>Novosphingobium ginsenosidimutans sp. nov., with the ability to convert ginsenoside.</title>
        <authorList>
            <person name="Kim J.K."/>
            <person name="He D."/>
            <person name="Liu Q.M."/>
            <person name="Park H.Y."/>
            <person name="Jung M.S."/>
            <person name="Yoon M.H."/>
            <person name="Kim S.C."/>
            <person name="Im W.T."/>
        </authorList>
    </citation>
    <scope>NUCLEOTIDE SEQUENCE [LARGE SCALE GENOMIC DNA]</scope>
    <source>
        <strain evidence="4 5">FW-6</strain>
    </source>
</reference>
<dbReference type="Proteomes" id="UP000321172">
    <property type="component" value="Chromosome"/>
</dbReference>
<dbReference type="KEGG" id="ngf:FRF71_13255"/>
<feature type="domain" description="NmrA-like" evidence="3">
    <location>
        <begin position="15"/>
        <end position="261"/>
    </location>
</feature>
<dbReference type="CDD" id="cd05251">
    <property type="entry name" value="NmrA_like_SDR_a"/>
    <property type="match status" value="1"/>
</dbReference>
<organism evidence="4 5">
    <name type="scientific">Novosphingobium ginsenosidimutans</name>
    <dbReference type="NCBI Taxonomy" id="1176536"/>
    <lineage>
        <taxon>Bacteria</taxon>
        <taxon>Pseudomonadati</taxon>
        <taxon>Pseudomonadota</taxon>
        <taxon>Alphaproteobacteria</taxon>
        <taxon>Sphingomonadales</taxon>
        <taxon>Sphingomonadaceae</taxon>
        <taxon>Novosphingobium</taxon>
    </lineage>
</organism>
<dbReference type="Pfam" id="PF05368">
    <property type="entry name" value="NmrA"/>
    <property type="match status" value="1"/>
</dbReference>
<keyword evidence="5" id="KW-1185">Reference proteome</keyword>
<dbReference type="PANTHER" id="PTHR42748:SF7">
    <property type="entry name" value="NMRA LIKE REDOX SENSOR 1-RELATED"/>
    <property type="match status" value="1"/>
</dbReference>
<evidence type="ECO:0000259" key="3">
    <source>
        <dbReference type="Pfam" id="PF05368"/>
    </source>
</evidence>
<dbReference type="OrthoDB" id="9794300at2"/>